<dbReference type="EMBL" id="VSSQ01080335">
    <property type="protein sequence ID" value="MPN29574.1"/>
    <property type="molecule type" value="Genomic_DNA"/>
</dbReference>
<accession>A0A645GZU5</accession>
<name>A0A645GZU5_9ZZZZ</name>
<dbReference type="EC" id="5.1.3.3" evidence="1"/>
<dbReference type="GO" id="GO:0004034">
    <property type="term" value="F:aldose 1-epimerase activity"/>
    <property type="evidence" value="ECO:0007669"/>
    <property type="project" value="UniProtKB-EC"/>
</dbReference>
<keyword evidence="1" id="KW-0413">Isomerase</keyword>
<dbReference type="Pfam" id="PF01263">
    <property type="entry name" value="Aldose_epim"/>
    <property type="match status" value="1"/>
</dbReference>
<dbReference type="SUPFAM" id="SSF74650">
    <property type="entry name" value="Galactose mutarotase-like"/>
    <property type="match status" value="1"/>
</dbReference>
<sequence>MDVCTDQPGIQLFTPLDLCALPGKGGASYNSRAAFCLETQHFANAMEHPHFPSIVLRAGDIYTSETIYRFRTEV</sequence>
<gene>
    <name evidence="1" type="primary">mro_25</name>
    <name evidence="1" type="ORF">SDC9_177027</name>
</gene>
<dbReference type="GO" id="GO:0033499">
    <property type="term" value="P:galactose catabolic process via UDP-galactose, Leloir pathway"/>
    <property type="evidence" value="ECO:0007669"/>
    <property type="project" value="TreeGrafter"/>
</dbReference>
<reference evidence="1" key="1">
    <citation type="submission" date="2019-08" db="EMBL/GenBank/DDBJ databases">
        <authorList>
            <person name="Kucharzyk K."/>
            <person name="Murdoch R.W."/>
            <person name="Higgins S."/>
            <person name="Loffler F."/>
        </authorList>
    </citation>
    <scope>NUCLEOTIDE SEQUENCE</scope>
</reference>
<evidence type="ECO:0000313" key="1">
    <source>
        <dbReference type="EMBL" id="MPN29574.1"/>
    </source>
</evidence>
<dbReference type="InterPro" id="IPR011013">
    <property type="entry name" value="Gal_mutarotase_sf_dom"/>
</dbReference>
<comment type="caution">
    <text evidence="1">The sequence shown here is derived from an EMBL/GenBank/DDBJ whole genome shotgun (WGS) entry which is preliminary data.</text>
</comment>
<dbReference type="PANTHER" id="PTHR10091">
    <property type="entry name" value="ALDOSE-1-EPIMERASE"/>
    <property type="match status" value="1"/>
</dbReference>
<dbReference type="Gene3D" id="2.70.98.10">
    <property type="match status" value="1"/>
</dbReference>
<proteinExistence type="predicted"/>
<organism evidence="1">
    <name type="scientific">bioreactor metagenome</name>
    <dbReference type="NCBI Taxonomy" id="1076179"/>
    <lineage>
        <taxon>unclassified sequences</taxon>
        <taxon>metagenomes</taxon>
        <taxon>ecological metagenomes</taxon>
    </lineage>
</organism>
<dbReference type="InterPro" id="IPR008183">
    <property type="entry name" value="Aldose_1/G6P_1-epimerase"/>
</dbReference>
<dbReference type="PANTHER" id="PTHR10091:SF0">
    <property type="entry name" value="GALACTOSE MUTAROTASE"/>
    <property type="match status" value="1"/>
</dbReference>
<protein>
    <submittedName>
        <fullName evidence="1">Aldose 1-epimerase</fullName>
        <ecNumber evidence="1">5.1.3.3</ecNumber>
    </submittedName>
</protein>
<dbReference type="GO" id="GO:0030246">
    <property type="term" value="F:carbohydrate binding"/>
    <property type="evidence" value="ECO:0007669"/>
    <property type="project" value="InterPro"/>
</dbReference>
<dbReference type="InterPro" id="IPR014718">
    <property type="entry name" value="GH-type_carb-bd"/>
</dbReference>
<dbReference type="AlphaFoldDB" id="A0A645GZU5"/>
<dbReference type="GO" id="GO:0006006">
    <property type="term" value="P:glucose metabolic process"/>
    <property type="evidence" value="ECO:0007669"/>
    <property type="project" value="TreeGrafter"/>
</dbReference>